<protein>
    <recommendedName>
        <fullName evidence="1">Homologous recombination OB-fold protein OB-fold domain-containing protein</fullName>
    </recommendedName>
</protein>
<dbReference type="InterPro" id="IPR028045">
    <property type="entry name" value="HROB"/>
</dbReference>
<comment type="caution">
    <text evidence="2">The sequence shown here is derived from an EMBL/GenBank/DDBJ whole genome shotgun (WGS) entry which is preliminary data.</text>
</comment>
<dbReference type="InterPro" id="IPR058570">
    <property type="entry name" value="HROB_OB"/>
</dbReference>
<dbReference type="PANTHER" id="PTHR14523">
    <property type="entry name" value="UNCHARACTERIZED PROTEIN C17ORF53 HOMOLOG"/>
    <property type="match status" value="1"/>
</dbReference>
<dbReference type="Pfam" id="PF15072">
    <property type="entry name" value="HROB"/>
    <property type="match status" value="1"/>
</dbReference>
<evidence type="ECO:0000259" key="1">
    <source>
        <dbReference type="Pfam" id="PF15072"/>
    </source>
</evidence>
<keyword evidence="3" id="KW-1185">Reference proteome</keyword>
<name>A0ABQ5AM01_9ASTR</name>
<dbReference type="EMBL" id="BQNB010012337">
    <property type="protein sequence ID" value="GJT02281.1"/>
    <property type="molecule type" value="Genomic_DNA"/>
</dbReference>
<feature type="domain" description="Homologous recombination OB-fold protein OB-fold" evidence="1">
    <location>
        <begin position="158"/>
        <end position="242"/>
    </location>
</feature>
<reference evidence="2" key="1">
    <citation type="journal article" date="2022" name="Int. J. Mol. Sci.">
        <title>Draft Genome of Tanacetum Coccineum: Genomic Comparison of Closely Related Tanacetum-Family Plants.</title>
        <authorList>
            <person name="Yamashiro T."/>
            <person name="Shiraishi A."/>
            <person name="Nakayama K."/>
            <person name="Satake H."/>
        </authorList>
    </citation>
    <scope>NUCLEOTIDE SEQUENCE</scope>
</reference>
<sequence length="334" mass="37033">MNNFTLLTSFPATLLIFFSFFVTTKFSNTFSPKPSKFSNTFSLFKKIDSDLNNQNDQWELNLDIDDSDLRLTPVLRPYSNTRVETSITTQKPVRIIPGPAGIVQAAKLLKQTDIQDGGGRDEDFKSGSLVSATEYVNANGGIVSGCLGDIKNFLKNGKLDQVVAIVKSCTPNVIDDLTVTLKDLSGTIPDTIHHKVIDEGGYRKDITVGAALILVNVLIFSPKPSMHHLNITMRNMIKVFHKDTIPESGSGSGMLMEEEEIVKLMEEEEMVDLELQVCENVTDQDEEALNLALKEETRQARAEPEWLEKCSLQIISEHPLIQTPPYAVKGAFAV</sequence>
<gene>
    <name evidence="2" type="ORF">Tco_0823450</name>
</gene>
<organism evidence="2 3">
    <name type="scientific">Tanacetum coccineum</name>
    <dbReference type="NCBI Taxonomy" id="301880"/>
    <lineage>
        <taxon>Eukaryota</taxon>
        <taxon>Viridiplantae</taxon>
        <taxon>Streptophyta</taxon>
        <taxon>Embryophyta</taxon>
        <taxon>Tracheophyta</taxon>
        <taxon>Spermatophyta</taxon>
        <taxon>Magnoliopsida</taxon>
        <taxon>eudicotyledons</taxon>
        <taxon>Gunneridae</taxon>
        <taxon>Pentapetalae</taxon>
        <taxon>asterids</taxon>
        <taxon>campanulids</taxon>
        <taxon>Asterales</taxon>
        <taxon>Asteraceae</taxon>
        <taxon>Asteroideae</taxon>
        <taxon>Anthemideae</taxon>
        <taxon>Anthemidinae</taxon>
        <taxon>Tanacetum</taxon>
    </lineage>
</organism>
<evidence type="ECO:0000313" key="2">
    <source>
        <dbReference type="EMBL" id="GJT02281.1"/>
    </source>
</evidence>
<reference evidence="2" key="2">
    <citation type="submission" date="2022-01" db="EMBL/GenBank/DDBJ databases">
        <authorList>
            <person name="Yamashiro T."/>
            <person name="Shiraishi A."/>
            <person name="Satake H."/>
            <person name="Nakayama K."/>
        </authorList>
    </citation>
    <scope>NUCLEOTIDE SEQUENCE</scope>
</reference>
<dbReference type="PANTHER" id="PTHR14523:SF1">
    <property type="entry name" value="HOMOLOGOUS RECOMBINATION OB-FOLD PROTEIN"/>
    <property type="match status" value="1"/>
</dbReference>
<evidence type="ECO:0000313" key="3">
    <source>
        <dbReference type="Proteomes" id="UP001151760"/>
    </source>
</evidence>
<proteinExistence type="predicted"/>
<dbReference type="Proteomes" id="UP001151760">
    <property type="component" value="Unassembled WGS sequence"/>
</dbReference>
<accession>A0ABQ5AM01</accession>